<dbReference type="InterPro" id="IPR000780">
    <property type="entry name" value="CheR_MeTrfase"/>
</dbReference>
<dbReference type="EMBL" id="PUIA01000069">
    <property type="protein sequence ID" value="PQO25939.1"/>
    <property type="molecule type" value="Genomic_DNA"/>
</dbReference>
<comment type="catalytic activity">
    <reaction evidence="1">
        <text>L-glutamyl-[protein] + S-adenosyl-L-methionine = [protein]-L-glutamate 5-O-methyl ester + S-adenosyl-L-homocysteine</text>
        <dbReference type="Rhea" id="RHEA:24452"/>
        <dbReference type="Rhea" id="RHEA-COMP:10208"/>
        <dbReference type="Rhea" id="RHEA-COMP:10311"/>
        <dbReference type="ChEBI" id="CHEBI:29973"/>
        <dbReference type="ChEBI" id="CHEBI:57856"/>
        <dbReference type="ChEBI" id="CHEBI:59789"/>
        <dbReference type="ChEBI" id="CHEBI:82795"/>
        <dbReference type="EC" id="2.1.1.80"/>
    </reaction>
</comment>
<dbReference type="Pfam" id="PF03705">
    <property type="entry name" value="CheR_N"/>
    <property type="match status" value="1"/>
</dbReference>
<dbReference type="InterPro" id="IPR029063">
    <property type="entry name" value="SAM-dependent_MTases_sf"/>
</dbReference>
<dbReference type="SUPFAM" id="SSF53335">
    <property type="entry name" value="S-adenosyl-L-methionine-dependent methyltransferases"/>
    <property type="match status" value="1"/>
</dbReference>
<sequence length="275" mass="31538">MSSLAVTAQVTDDQMRRYAKMIYDVAGIEISLAKKQLLSNRIRRRLKESGIADFEQYYNFLKKLPISHAEWDGFLQEVTTHETYLFRDDSNWKWLRGTFLPEFQKNGKSSLRVWSAACSTGDEAYSIATCIADGVRNLSATRIQIVGTDIGVGAVQEANDAKFNERAMRLVPDDLKRRYFSQMGGASIWEPNAKLRAMTKFRQHNLLDRLAESPFDLVFLKNVLIYFNTDSKKRVMRNVEQVMKPGSYLVAGAAEGISDLMDGFERIHPWLYLRK</sequence>
<evidence type="ECO:0000256" key="4">
    <source>
        <dbReference type="ARBA" id="ARBA00022679"/>
    </source>
</evidence>
<evidence type="ECO:0000256" key="1">
    <source>
        <dbReference type="ARBA" id="ARBA00001541"/>
    </source>
</evidence>
<dbReference type="InterPro" id="IPR022642">
    <property type="entry name" value="CheR_C"/>
</dbReference>
<dbReference type="Pfam" id="PF01739">
    <property type="entry name" value="CheR"/>
    <property type="match status" value="1"/>
</dbReference>
<dbReference type="AlphaFoldDB" id="A0A2S8F1B8"/>
<dbReference type="InterPro" id="IPR036804">
    <property type="entry name" value="CheR_N_sf"/>
</dbReference>
<evidence type="ECO:0000313" key="7">
    <source>
        <dbReference type="EMBL" id="PQO25939.1"/>
    </source>
</evidence>
<dbReference type="Gene3D" id="3.40.50.150">
    <property type="entry name" value="Vaccinia Virus protein VP39"/>
    <property type="match status" value="1"/>
</dbReference>
<keyword evidence="7" id="KW-0418">Kinase</keyword>
<dbReference type="OrthoDB" id="288469at2"/>
<dbReference type="SMART" id="SM00138">
    <property type="entry name" value="MeTrc"/>
    <property type="match status" value="1"/>
</dbReference>
<comment type="caution">
    <text evidence="7">The sequence shown here is derived from an EMBL/GenBank/DDBJ whole genome shotgun (WGS) entry which is preliminary data.</text>
</comment>
<accession>A0A2S8F1B8</accession>
<dbReference type="GO" id="GO:0032259">
    <property type="term" value="P:methylation"/>
    <property type="evidence" value="ECO:0007669"/>
    <property type="project" value="UniProtKB-KW"/>
</dbReference>
<evidence type="ECO:0000256" key="2">
    <source>
        <dbReference type="ARBA" id="ARBA00012534"/>
    </source>
</evidence>
<reference evidence="7 8" key="1">
    <citation type="submission" date="2018-02" db="EMBL/GenBank/DDBJ databases">
        <title>Comparative genomes isolates from brazilian mangrove.</title>
        <authorList>
            <person name="Araujo J.E."/>
            <person name="Taketani R.G."/>
            <person name="Silva M.C.P."/>
            <person name="Loureco M.V."/>
            <person name="Andreote F.D."/>
        </authorList>
    </citation>
    <scope>NUCLEOTIDE SEQUENCE [LARGE SCALE GENOMIC DNA]</scope>
    <source>
        <strain evidence="7 8">HEX-2 MGV</strain>
    </source>
</reference>
<dbReference type="GO" id="GO:0016301">
    <property type="term" value="F:kinase activity"/>
    <property type="evidence" value="ECO:0007669"/>
    <property type="project" value="UniProtKB-KW"/>
</dbReference>
<dbReference type="SUPFAM" id="SSF47757">
    <property type="entry name" value="Chemotaxis receptor methyltransferase CheR, N-terminal domain"/>
    <property type="match status" value="1"/>
</dbReference>
<gene>
    <name evidence="7" type="ORF">C5Y96_21030</name>
</gene>
<keyword evidence="5" id="KW-0949">S-adenosyl-L-methionine</keyword>
<dbReference type="PRINTS" id="PR00996">
    <property type="entry name" value="CHERMTFRASE"/>
</dbReference>
<keyword evidence="3" id="KW-0489">Methyltransferase</keyword>
<protein>
    <recommendedName>
        <fullName evidence="2">protein-glutamate O-methyltransferase</fullName>
        <ecNumber evidence="2">2.1.1.80</ecNumber>
    </recommendedName>
</protein>
<dbReference type="RefSeq" id="WP_105357483.1">
    <property type="nucleotide sequence ID" value="NZ_PUIA01000069.1"/>
</dbReference>
<dbReference type="PANTHER" id="PTHR24422:SF19">
    <property type="entry name" value="CHEMOTAXIS PROTEIN METHYLTRANSFERASE"/>
    <property type="match status" value="1"/>
</dbReference>
<dbReference type="InterPro" id="IPR050903">
    <property type="entry name" value="Bact_Chemotaxis_MeTrfase"/>
</dbReference>
<name>A0A2S8F1B8_9BACT</name>
<evidence type="ECO:0000313" key="8">
    <source>
        <dbReference type="Proteomes" id="UP000240009"/>
    </source>
</evidence>
<dbReference type="PROSITE" id="PS50123">
    <property type="entry name" value="CHER"/>
    <property type="match status" value="1"/>
</dbReference>
<organism evidence="7 8">
    <name type="scientific">Blastopirellula marina</name>
    <dbReference type="NCBI Taxonomy" id="124"/>
    <lineage>
        <taxon>Bacteria</taxon>
        <taxon>Pseudomonadati</taxon>
        <taxon>Planctomycetota</taxon>
        <taxon>Planctomycetia</taxon>
        <taxon>Pirellulales</taxon>
        <taxon>Pirellulaceae</taxon>
        <taxon>Blastopirellula</taxon>
    </lineage>
</organism>
<proteinExistence type="predicted"/>
<dbReference type="PANTHER" id="PTHR24422">
    <property type="entry name" value="CHEMOTAXIS PROTEIN METHYLTRANSFERASE"/>
    <property type="match status" value="1"/>
</dbReference>
<dbReference type="Gene3D" id="1.10.155.10">
    <property type="entry name" value="Chemotaxis receptor methyltransferase CheR, N-terminal domain"/>
    <property type="match status" value="1"/>
</dbReference>
<dbReference type="InterPro" id="IPR022641">
    <property type="entry name" value="CheR_N"/>
</dbReference>
<dbReference type="EC" id="2.1.1.80" evidence="2"/>
<evidence type="ECO:0000259" key="6">
    <source>
        <dbReference type="PROSITE" id="PS50123"/>
    </source>
</evidence>
<evidence type="ECO:0000256" key="5">
    <source>
        <dbReference type="ARBA" id="ARBA00022691"/>
    </source>
</evidence>
<dbReference type="GO" id="GO:0008983">
    <property type="term" value="F:protein-glutamate O-methyltransferase activity"/>
    <property type="evidence" value="ECO:0007669"/>
    <property type="project" value="UniProtKB-EC"/>
</dbReference>
<keyword evidence="4" id="KW-0808">Transferase</keyword>
<feature type="domain" description="CheR-type methyltransferase" evidence="6">
    <location>
        <begin position="3"/>
        <end position="275"/>
    </location>
</feature>
<evidence type="ECO:0000256" key="3">
    <source>
        <dbReference type="ARBA" id="ARBA00022603"/>
    </source>
</evidence>
<dbReference type="Proteomes" id="UP000240009">
    <property type="component" value="Unassembled WGS sequence"/>
</dbReference>